<feature type="region of interest" description="Disordered" evidence="3">
    <location>
        <begin position="1"/>
        <end position="30"/>
    </location>
</feature>
<keyword evidence="1" id="KW-0853">WD repeat</keyword>
<reference evidence="4" key="2">
    <citation type="submission" date="2022-06" db="UniProtKB">
        <authorList>
            <consortium name="EnsemblMetazoa"/>
        </authorList>
    </citation>
    <scope>IDENTIFICATION</scope>
    <source>
        <strain evidence="4">DF5081</strain>
    </source>
</reference>
<dbReference type="AlphaFoldDB" id="A0A8R1DFI9"/>
<dbReference type="Gene3D" id="2.130.10.10">
    <property type="entry name" value="YVTN repeat-like/Quinoprotein amine dehydrogenase"/>
    <property type="match status" value="1"/>
</dbReference>
<evidence type="ECO:0000256" key="2">
    <source>
        <dbReference type="ARBA" id="ARBA00022737"/>
    </source>
</evidence>
<keyword evidence="5" id="KW-1185">Reference proteome</keyword>
<reference evidence="5" key="1">
    <citation type="submission" date="2010-08" db="EMBL/GenBank/DDBJ databases">
        <authorList>
            <consortium name="Caenorhabditis japonica Sequencing Consortium"/>
            <person name="Wilson R.K."/>
        </authorList>
    </citation>
    <scope>NUCLEOTIDE SEQUENCE [LARGE SCALE GENOMIC DNA]</scope>
    <source>
        <strain evidence="5">DF5081</strain>
    </source>
</reference>
<evidence type="ECO:0000313" key="4">
    <source>
        <dbReference type="EnsemblMetazoa" id="CJA01352.1"/>
    </source>
</evidence>
<evidence type="ECO:0000256" key="1">
    <source>
        <dbReference type="ARBA" id="ARBA00022574"/>
    </source>
</evidence>
<proteinExistence type="predicted"/>
<dbReference type="InterPro" id="IPR015943">
    <property type="entry name" value="WD40/YVTN_repeat-like_dom_sf"/>
</dbReference>
<dbReference type="EnsemblMetazoa" id="CJA01352.1">
    <property type="protein sequence ID" value="CJA01352.1"/>
    <property type="gene ID" value="WBGene00120556"/>
</dbReference>
<sequence>MASTNGHSIKPPGMTPMAGAPIPPSQAQPQVGIGRMNEVIGSRDRRCEIYKYTSEHALYASAWSNKGDIKYRLAVGTISDVAANPKTSNKVSIVQLKDDTGELVETANCQVEFPVNAVGFIPDVENNYPDLLATTSDCLRIWRIVDGNIQQDAVMSNSQNAQYGSALTGFDWNALEPRNIGVSSVDTTCTIYDVEVGAAIGTTKPVCPFTVKTQLIAHDKPVHDIEFSKLNGGRDHFATVGKILLLA</sequence>
<dbReference type="InterPro" id="IPR045159">
    <property type="entry name" value="DCAF7-like"/>
</dbReference>
<accession>A0A8R1DFI9</accession>
<evidence type="ECO:0000256" key="3">
    <source>
        <dbReference type="SAM" id="MobiDB-lite"/>
    </source>
</evidence>
<dbReference type="InterPro" id="IPR036322">
    <property type="entry name" value="WD40_repeat_dom_sf"/>
</dbReference>
<organism evidence="4 5">
    <name type="scientific">Caenorhabditis japonica</name>
    <dbReference type="NCBI Taxonomy" id="281687"/>
    <lineage>
        <taxon>Eukaryota</taxon>
        <taxon>Metazoa</taxon>
        <taxon>Ecdysozoa</taxon>
        <taxon>Nematoda</taxon>
        <taxon>Chromadorea</taxon>
        <taxon>Rhabditida</taxon>
        <taxon>Rhabditina</taxon>
        <taxon>Rhabditomorpha</taxon>
        <taxon>Rhabditoidea</taxon>
        <taxon>Rhabditidae</taxon>
        <taxon>Peloderinae</taxon>
        <taxon>Caenorhabditis</taxon>
    </lineage>
</organism>
<protein>
    <submittedName>
        <fullName evidence="4">Uncharacterized protein</fullName>
    </submittedName>
</protein>
<dbReference type="SUPFAM" id="SSF50978">
    <property type="entry name" value="WD40 repeat-like"/>
    <property type="match status" value="1"/>
</dbReference>
<dbReference type="PANTHER" id="PTHR19919">
    <property type="entry name" value="WD REPEAT CONTAINING PROTEIN"/>
    <property type="match status" value="1"/>
</dbReference>
<dbReference type="Proteomes" id="UP000005237">
    <property type="component" value="Unassembled WGS sequence"/>
</dbReference>
<keyword evidence="2" id="KW-0677">Repeat</keyword>
<name>A0A8R1DFI9_CAEJA</name>
<evidence type="ECO:0000313" key="5">
    <source>
        <dbReference type="Proteomes" id="UP000005237"/>
    </source>
</evidence>